<dbReference type="KEGG" id="spun:BFF78_04695"/>
<feature type="region of interest" description="Disordered" evidence="1">
    <location>
        <begin position="47"/>
        <end position="108"/>
    </location>
</feature>
<evidence type="ECO:0000313" key="2">
    <source>
        <dbReference type="EMBL" id="AOR30438.1"/>
    </source>
</evidence>
<accession>A0A1D7Y4C5</accession>
<dbReference type="AlphaFoldDB" id="A0A1D7Y4C5"/>
<reference evidence="3" key="1">
    <citation type="submission" date="2016-09" db="EMBL/GenBank/DDBJ databases">
        <title>Streptomyces puniciscabiei strain:TW1S1 Genome sequencing and assembly.</title>
        <authorList>
            <person name="Kim M.-K."/>
            <person name="Kim S.B."/>
        </authorList>
    </citation>
    <scope>NUCLEOTIDE SEQUENCE [LARGE SCALE GENOMIC DNA]</scope>
    <source>
        <strain evidence="3">TW1S1</strain>
    </source>
</reference>
<dbReference type="EMBL" id="CP017248">
    <property type="protein sequence ID" value="AOR30438.1"/>
    <property type="molecule type" value="Genomic_DNA"/>
</dbReference>
<name>A0A1D7Y4C5_9ACTN</name>
<keyword evidence="3" id="KW-1185">Reference proteome</keyword>
<gene>
    <name evidence="2" type="ORF">BFF78_04695</name>
</gene>
<dbReference type="RefSeq" id="WP_069777090.1">
    <property type="nucleotide sequence ID" value="NZ_CP017248.1"/>
</dbReference>
<proteinExistence type="predicted"/>
<evidence type="ECO:0000256" key="1">
    <source>
        <dbReference type="SAM" id="MobiDB-lite"/>
    </source>
</evidence>
<dbReference type="Proteomes" id="UP000094960">
    <property type="component" value="Chromosome"/>
</dbReference>
<protein>
    <submittedName>
        <fullName evidence="2">Uncharacterized protein</fullName>
    </submittedName>
</protein>
<evidence type="ECO:0000313" key="3">
    <source>
        <dbReference type="Proteomes" id="UP000094960"/>
    </source>
</evidence>
<feature type="compositionally biased region" description="Low complexity" evidence="1">
    <location>
        <begin position="73"/>
        <end position="90"/>
    </location>
</feature>
<organism evidence="2 3">
    <name type="scientific">Streptomyces fodineus</name>
    <dbReference type="NCBI Taxonomy" id="1904616"/>
    <lineage>
        <taxon>Bacteria</taxon>
        <taxon>Bacillati</taxon>
        <taxon>Actinomycetota</taxon>
        <taxon>Actinomycetes</taxon>
        <taxon>Kitasatosporales</taxon>
        <taxon>Streptomycetaceae</taxon>
        <taxon>Streptomyces</taxon>
    </lineage>
</organism>
<sequence>MSGDGLLGRGPTEVPERLTEGALAWLPHDAQRSITAGADGLTCATVHRRRPGTRIGPRTGSRPDAHRRLTGHAPTASAPARRPATSAGAPHPNNPRTPGAHCAPRAAH</sequence>